<evidence type="ECO:0000256" key="2">
    <source>
        <dbReference type="PROSITE-ProRule" id="PRU00221"/>
    </source>
</evidence>
<dbReference type="PROSITE" id="PS50837">
    <property type="entry name" value="NACHT"/>
    <property type="match status" value="1"/>
</dbReference>
<gene>
    <name evidence="4" type="ORF">EJ02DRAFT_513908</name>
</gene>
<dbReference type="Gene3D" id="2.130.10.10">
    <property type="entry name" value="YVTN repeat-like/Quinoprotein amine dehydrogenase"/>
    <property type="match status" value="1"/>
</dbReference>
<dbReference type="InterPro" id="IPR054471">
    <property type="entry name" value="GPIID_WHD"/>
</dbReference>
<dbReference type="EMBL" id="ML976083">
    <property type="protein sequence ID" value="KAF1939354.1"/>
    <property type="molecule type" value="Genomic_DNA"/>
</dbReference>
<dbReference type="Pfam" id="PF24883">
    <property type="entry name" value="NPHP3_N"/>
    <property type="match status" value="1"/>
</dbReference>
<dbReference type="AlphaFoldDB" id="A0A6A5SI43"/>
<dbReference type="InterPro" id="IPR027417">
    <property type="entry name" value="P-loop_NTPase"/>
</dbReference>
<dbReference type="Pfam" id="PF00400">
    <property type="entry name" value="WD40"/>
    <property type="match status" value="1"/>
</dbReference>
<keyword evidence="1" id="KW-0677">Repeat</keyword>
<protein>
    <submittedName>
        <fullName evidence="4">HET-domain-containing protein</fullName>
    </submittedName>
</protein>
<dbReference type="Pfam" id="PF22939">
    <property type="entry name" value="WHD_GPIID"/>
    <property type="match status" value="1"/>
</dbReference>
<accession>A0A6A5SI43</accession>
<organism evidence="4 5">
    <name type="scientific">Clathrospora elynae</name>
    <dbReference type="NCBI Taxonomy" id="706981"/>
    <lineage>
        <taxon>Eukaryota</taxon>
        <taxon>Fungi</taxon>
        <taxon>Dikarya</taxon>
        <taxon>Ascomycota</taxon>
        <taxon>Pezizomycotina</taxon>
        <taxon>Dothideomycetes</taxon>
        <taxon>Pleosporomycetidae</taxon>
        <taxon>Pleosporales</taxon>
        <taxon>Diademaceae</taxon>
        <taxon>Clathrospora</taxon>
    </lineage>
</organism>
<dbReference type="OrthoDB" id="538223at2759"/>
<dbReference type="PANTHER" id="PTHR10622">
    <property type="entry name" value="HET DOMAIN-CONTAINING PROTEIN"/>
    <property type="match status" value="1"/>
</dbReference>
<dbReference type="PROSITE" id="PS50082">
    <property type="entry name" value="WD_REPEATS_2"/>
    <property type="match status" value="1"/>
</dbReference>
<evidence type="ECO:0000259" key="3">
    <source>
        <dbReference type="PROSITE" id="PS50837"/>
    </source>
</evidence>
<keyword evidence="2" id="KW-0853">WD repeat</keyword>
<name>A0A6A5SI43_9PLEO</name>
<dbReference type="FunFam" id="3.40.50.300:FF:001638">
    <property type="entry name" value="NACHT and WD40 domain protein"/>
    <property type="match status" value="1"/>
</dbReference>
<feature type="non-terminal residue" evidence="4">
    <location>
        <position position="852"/>
    </location>
</feature>
<evidence type="ECO:0000313" key="4">
    <source>
        <dbReference type="EMBL" id="KAF1939354.1"/>
    </source>
</evidence>
<dbReference type="InterPro" id="IPR010730">
    <property type="entry name" value="HET"/>
</dbReference>
<sequence>MWLLQYSESGELTIYSFDDGVIPRYAILSHTWGADGDEVTFADLETGDGKTKPGYNKIRFCGDQARRDGLQYFWIDTCCIDITDKAEHSWAIRSMFRWYRSAAKCYVYLSDVSTRKRKAGSTPTKPSWEPTFRSSRWFTRGWTLQELLAPTVVEFFSQEGERLGDKISLQLLIRTITNIPSEVLNGASLSQYSVNKRLRWKEGRITKHEEDRAYSLQGILDVELAPVYGEGAAGAFKRLRNETHKLERCIQDIRKTDPRDDKKRIEDTKGGLLADSYRWVLENAAFLQWQQRSDIRLLWVKGDPGKGKTMLLCGVIDELRRSVPRAVLLSYFFCQETDSRINSATAVLRGLLYMLVHQQPSLVSHIRRKHEHAGRSLFEDANAWVALTEIFADVLQDPSLSTTYLVIDALDECITERPKLLDFIAKQSSLSARVKWIVSSRNWPAIEEQLETAEHKTRLSLELNAESVAAAVKAFIQQKVCQLTQEKRYKPEVRDAVLQHLTSSANDTFLWVALVCQDLQKKSRLDVLKKLALFPPGLDSLYNRMLQQIRESDDAKICLRVLAVTAVLYRPVTVAELVALVEQLEDYVDELESVREIIGLCGSFLTLRDDTVYFVHQSAKDFLFAIAFNDVFPDGTKYFHQEVFVKSLAILHKTLHRDMHSLEAPGFHIDNVKTPNPDPLSVSRYPCIYWIDHLHDSKPKSFANSVSNPQAVGVVAEFLKKKYLYWLEGLSLCKSLGRGVVSIAKLWSLVQMLNEDELIQLVQDARRFVMYHKGAIESYPLQTYASALLFSPRGSLIRQLFQHEEPEGITIRPAMGDGWSACLQTLEGHSDLVCSVAFSHDSTRLASASGDS</sequence>
<proteinExistence type="predicted"/>
<dbReference type="Gene3D" id="3.40.50.300">
    <property type="entry name" value="P-loop containing nucleotide triphosphate hydrolases"/>
    <property type="match status" value="1"/>
</dbReference>
<dbReference type="InterPro" id="IPR036322">
    <property type="entry name" value="WD40_repeat_dom_sf"/>
</dbReference>
<evidence type="ECO:0000256" key="1">
    <source>
        <dbReference type="ARBA" id="ARBA00022737"/>
    </source>
</evidence>
<evidence type="ECO:0000313" key="5">
    <source>
        <dbReference type="Proteomes" id="UP000800038"/>
    </source>
</evidence>
<dbReference type="Pfam" id="PF06985">
    <property type="entry name" value="HET"/>
    <property type="match status" value="1"/>
</dbReference>
<dbReference type="InterPro" id="IPR001680">
    <property type="entry name" value="WD40_rpt"/>
</dbReference>
<dbReference type="InterPro" id="IPR015943">
    <property type="entry name" value="WD40/YVTN_repeat-like_dom_sf"/>
</dbReference>
<dbReference type="InterPro" id="IPR007111">
    <property type="entry name" value="NACHT_NTPase"/>
</dbReference>
<dbReference type="PANTHER" id="PTHR10622:SF13">
    <property type="entry name" value="NACHT DOMAIN-CONTAINING PROTEIN"/>
    <property type="match status" value="1"/>
</dbReference>
<keyword evidence="5" id="KW-1185">Reference proteome</keyword>
<dbReference type="SUPFAM" id="SSF52540">
    <property type="entry name" value="P-loop containing nucleoside triphosphate hydrolases"/>
    <property type="match status" value="1"/>
</dbReference>
<dbReference type="SUPFAM" id="SSF50978">
    <property type="entry name" value="WD40 repeat-like"/>
    <property type="match status" value="1"/>
</dbReference>
<dbReference type="InterPro" id="IPR056884">
    <property type="entry name" value="NPHP3-like_N"/>
</dbReference>
<feature type="domain" description="NACHT" evidence="3">
    <location>
        <begin position="296"/>
        <end position="517"/>
    </location>
</feature>
<feature type="repeat" description="WD" evidence="2">
    <location>
        <begin position="826"/>
        <end position="852"/>
    </location>
</feature>
<dbReference type="Proteomes" id="UP000800038">
    <property type="component" value="Unassembled WGS sequence"/>
</dbReference>
<dbReference type="PROSITE" id="PS50294">
    <property type="entry name" value="WD_REPEATS_REGION"/>
    <property type="match status" value="1"/>
</dbReference>
<reference evidence="4" key="1">
    <citation type="journal article" date="2020" name="Stud. Mycol.">
        <title>101 Dothideomycetes genomes: a test case for predicting lifestyles and emergence of pathogens.</title>
        <authorList>
            <person name="Haridas S."/>
            <person name="Albert R."/>
            <person name="Binder M."/>
            <person name="Bloem J."/>
            <person name="Labutti K."/>
            <person name="Salamov A."/>
            <person name="Andreopoulos B."/>
            <person name="Baker S."/>
            <person name="Barry K."/>
            <person name="Bills G."/>
            <person name="Bluhm B."/>
            <person name="Cannon C."/>
            <person name="Castanera R."/>
            <person name="Culley D."/>
            <person name="Daum C."/>
            <person name="Ezra D."/>
            <person name="Gonzalez J."/>
            <person name="Henrissat B."/>
            <person name="Kuo A."/>
            <person name="Liang C."/>
            <person name="Lipzen A."/>
            <person name="Lutzoni F."/>
            <person name="Magnuson J."/>
            <person name="Mondo S."/>
            <person name="Nolan M."/>
            <person name="Ohm R."/>
            <person name="Pangilinan J."/>
            <person name="Park H.-J."/>
            <person name="Ramirez L."/>
            <person name="Alfaro M."/>
            <person name="Sun H."/>
            <person name="Tritt A."/>
            <person name="Yoshinaga Y."/>
            <person name="Zwiers L.-H."/>
            <person name="Turgeon B."/>
            <person name="Goodwin S."/>
            <person name="Spatafora J."/>
            <person name="Crous P."/>
            <person name="Grigoriev I."/>
        </authorList>
    </citation>
    <scope>NUCLEOTIDE SEQUENCE</scope>
    <source>
        <strain evidence="4">CBS 161.51</strain>
    </source>
</reference>